<feature type="transmembrane region" description="Helical" evidence="1">
    <location>
        <begin position="597"/>
        <end position="619"/>
    </location>
</feature>
<comment type="caution">
    <text evidence="2">The sequence shown here is derived from an EMBL/GenBank/DDBJ whole genome shotgun (WGS) entry which is preliminary data.</text>
</comment>
<dbReference type="Proteomes" id="UP000189426">
    <property type="component" value="Unassembled WGS sequence"/>
</dbReference>
<keyword evidence="3" id="KW-1185">Reference proteome</keyword>
<feature type="transmembrane region" description="Helical" evidence="1">
    <location>
        <begin position="665"/>
        <end position="686"/>
    </location>
</feature>
<proteinExistence type="predicted"/>
<dbReference type="EMBL" id="MLHG01000060">
    <property type="protein sequence ID" value="OOF38524.1"/>
    <property type="molecule type" value="Genomic_DNA"/>
</dbReference>
<evidence type="ECO:0000313" key="3">
    <source>
        <dbReference type="Proteomes" id="UP000189426"/>
    </source>
</evidence>
<sequence>MYAWYIYKYNSPDVAELEGVRETSADFSFTQYHFYENKICQEQARFGMALPYIHLPAGINHIDIMYSDIFLPAVFLQKLIDDPAMRKRWMRHVVLGAPDTGCTPLIEVAEAVKDFHNTPDNQLNHENNLICYTPIGYRREFAELLARLERHYGKAFIIELADEIGTARDLAAYHVYLDEERKAILHQYDYAISTAQLIQAEVHKQRMAQIDERDIANLSGNAAWYTPTVKQTAQIYRELKVKDIHLKAQSHQDIFETLKNALNLTALPSGINAVEKMAKLPTLYGEHFKHLVSVHLAHILSQKEKLADWTSLLQSSQHAPTVAAIIGSYSLYLHGLLWGVDLSTYGYNTLLEAIYRDDFTLPPQSQTLDKATVEQLHPVLSMSVYPIIAGSVSIADTSHFEVVKFDFLVSLIADKLYTRTAKYTKSRQQNEVVRAVKNIHRIYEINPFTKQAEIKQNEIINRDIRIKSRYPSPRKPNPKSHPFYHLDGAPTLKIHEEGYRVLNPRGQLAGLQKMLGYSVIFGYIWQSNSATTALGRFSNDPTVGMLTLFAGLNAPKSYLEKTIERAANEIQQEATFSRVGKLLLAETKPHFLSHLKAAFISMNTALAGLAVVIEIGYGYEAYYKGDTVGMYAAIMRGSGTLLSSTSIGLIGVAKATTNMQWLVRFGYVGLAAGSVILVAGIITDFFKQPDIVTWVDNGFWGGSEQYWGGEVRAYEWEGKERLSNFDKQLEDSLFTTSKSVSKYYQIEIQRYFSFSSEIEVHDDNQFLFFVNYKGIYSQADADKIRIESPITVRRPTTPKNYYEQPYEEYQVEEKDLTYQVFFETQGVAKIVIPQQQIIGKLWANHYYFPTPVQFNYNVINYLSMSVSIPTYQGSAYRKYSKNTEFNFKG</sequence>
<name>A0A1V3IDL7_9PAST</name>
<evidence type="ECO:0000256" key="1">
    <source>
        <dbReference type="SAM" id="Phobius"/>
    </source>
</evidence>
<gene>
    <name evidence="2" type="ORF">BKK47_09000</name>
</gene>
<dbReference type="AlphaFoldDB" id="A0A1V3IDL7"/>
<evidence type="ECO:0000313" key="2">
    <source>
        <dbReference type="EMBL" id="OOF38524.1"/>
    </source>
</evidence>
<protein>
    <submittedName>
        <fullName evidence="2">Uncharacterized protein</fullName>
    </submittedName>
</protein>
<accession>A0A1V3IDL7</accession>
<keyword evidence="1" id="KW-1133">Transmembrane helix</keyword>
<keyword evidence="1" id="KW-0472">Membrane</keyword>
<dbReference type="STRING" id="1908257.BKK47_09000"/>
<reference evidence="2 3" key="1">
    <citation type="submission" date="2016-10" db="EMBL/GenBank/DDBJ databases">
        <title>Rodentibacter gen. nov. and new species.</title>
        <authorList>
            <person name="Christensen H."/>
        </authorList>
    </citation>
    <scope>NUCLEOTIDE SEQUENCE [LARGE SCALE GENOMIC DNA]</scope>
    <source>
        <strain evidence="2 3">Ppn418</strain>
    </source>
</reference>
<keyword evidence="1" id="KW-0812">Transmembrane</keyword>
<organism evidence="2 3">
    <name type="scientific">Rodentibacter mrazii</name>
    <dbReference type="NCBI Taxonomy" id="1908257"/>
    <lineage>
        <taxon>Bacteria</taxon>
        <taxon>Pseudomonadati</taxon>
        <taxon>Pseudomonadota</taxon>
        <taxon>Gammaproteobacteria</taxon>
        <taxon>Pasteurellales</taxon>
        <taxon>Pasteurellaceae</taxon>
        <taxon>Rodentibacter</taxon>
    </lineage>
</organism>